<comment type="caution">
    <text evidence="1">The sequence shown here is derived from an EMBL/GenBank/DDBJ whole genome shotgun (WGS) entry which is preliminary data.</text>
</comment>
<evidence type="ECO:0000313" key="2">
    <source>
        <dbReference type="Proteomes" id="UP001241377"/>
    </source>
</evidence>
<accession>A0ACC2W6N1</accession>
<proteinExistence type="predicted"/>
<protein>
    <submittedName>
        <fullName evidence="1">Uncharacterized protein</fullName>
    </submittedName>
</protein>
<organism evidence="1 2">
    <name type="scientific">Naganishia cerealis</name>
    <dbReference type="NCBI Taxonomy" id="610337"/>
    <lineage>
        <taxon>Eukaryota</taxon>
        <taxon>Fungi</taxon>
        <taxon>Dikarya</taxon>
        <taxon>Basidiomycota</taxon>
        <taxon>Agaricomycotina</taxon>
        <taxon>Tremellomycetes</taxon>
        <taxon>Filobasidiales</taxon>
        <taxon>Filobasidiaceae</taxon>
        <taxon>Naganishia</taxon>
    </lineage>
</organism>
<keyword evidence="2" id="KW-1185">Reference proteome</keyword>
<reference evidence="1" key="1">
    <citation type="submission" date="2023-04" db="EMBL/GenBank/DDBJ databases">
        <title>Draft Genome sequencing of Naganishia species isolated from polar environments using Oxford Nanopore Technology.</title>
        <authorList>
            <person name="Leo P."/>
            <person name="Venkateswaran K."/>
        </authorList>
    </citation>
    <scope>NUCLEOTIDE SEQUENCE</scope>
    <source>
        <strain evidence="1">MNA-CCFEE 5261</strain>
    </source>
</reference>
<gene>
    <name evidence="1" type="ORF">QFC19_003256</name>
</gene>
<evidence type="ECO:0000313" key="1">
    <source>
        <dbReference type="EMBL" id="KAJ9106526.1"/>
    </source>
</evidence>
<dbReference type="Proteomes" id="UP001241377">
    <property type="component" value="Unassembled WGS sequence"/>
</dbReference>
<dbReference type="EMBL" id="JASBWR010000030">
    <property type="protein sequence ID" value="KAJ9106526.1"/>
    <property type="molecule type" value="Genomic_DNA"/>
</dbReference>
<sequence length="1627" mass="183713">MAHLTRAQSKSEKSSSQDEPDIDDIRDNLTDSYESADLHLGDESIEEDDSLIRLSEQARRRQYFAHGDHYTENSNTDGSEVEIEEEDESNDVEEDQEEDEDVETIDRDDDDFDDHEMEGEGDDNFVANDFLRNLLQARFRGRTGDDSSENPRLDFFRAMEAFTGPGRRRTGNTATGTNTERDVDEGEHEEGEEEEDELHDFAEVVLRLMGGGIAFGGMGRESNEFLGLIENLNQRDDTYVILETLNELSERLLMMNGLTAERMVPASKLAKSLVTIMSDPLLAEELELQLVACRCLYNFLEVNQDFVHEALKYDAIPVICSKLVEITYIDLTEQALQTLEMISRDPIAHNKIVSSGGIQACLQYLDFFTTHAQRKSLTIVSNVCTNVSFKNFSNIQDSFEILTNVITNHSDAIVIEHCWLAISRIILSFKLRPEALETLFLKQPVLLRQMVQIIQQSSSKSSTTSTDESSKVSLKYGTCLTLIKSLIILASVSLEVSKILLCDCSIGQVIVKSLTEAPKARQMSFSSNGRPTIDTTSDADMTNSSLPLDMLMSAPKELLSEFLDLIGYLTPISYSLAESAFISDYTEDFDERKQLNDARVSLYSNVIKDEVLTFINQLWPLVLNAFQAEVDYEIRKKVLIIIYRIVCFLSVDDMRDTVNPKLLAVLLASITNQNNRLLSLKNSIEPQDTESSASSSPHKSSTNFSATANNKSTTSNYQLLHATFLIAKRLVDGADMRYLKEFEREGIMSETQSILLILKQQTSSSELEAVVLSKPSIATDYTNKFIDRELLKEYSPRPLKQVLESVLQTGVAFEDSFLRSKRATFSEIKQVESGLLSDVKRNIQTLKSTPRSSLEDWHHLWKQVELLCIGSEYQPSISSFELASSGLIEEFMCLLNTDNESEYSAKCQEAFLMIFHGADAAIRTLVLKLQDSLNRSESFELNTPSVASTYRTIGFGADNKFTSAMSRQIKLKISAVDGDIANEEVLHHLNNMVISVHAIATFRSIANFLDLRFHFIMNKPESIDDEHAEEEHLKAEQSQKRSIEFIVDNEVVPMEMTIYGAIYRSFQKFPDQVIDSSNIWSTLHNIQFRIVQREIEENSSSILQIIHDNCKESSFDCGVTSNILSTLKSLFNINQLAMDSKTCNSIPVEEFVNWKLTAKVNRQLEEPLVVASGTLPGWCVQSVKRFSFLFPLETRLFFLQSTSFGYSRLIHLWQEKIERNIEDNNSNSSGTRLQLGHPSRHKVRISRKLILHSAIKVLNMYGATPGILEIEYFGEVGSGMGPTLEFYASVSNEFSRKKLKMWRDDSPSDAENEYITNSEGLFPAPMSSEQLNNANGRKVLYLFGMLGKFVARALLDSRIVDFNFNPFFWQMIQAKIERKAMKYSEAHLKMVDARLASSVDHLKHYLRSKGDSQEEIAFDGCTISDLSLTFSLPGYPDYDLISNGANIAVDQSNLEEYISRLIEATLHEGVQHQLEAFMEGFSSVFPIDALTVFQPYEIVELLGSADEDWSLQTLRGATKANHGYTKDSNAIEQLLNIMSTFSSEERRAFLQFITGSPKLPIGGFKALKPEFTVVRKMPEDNFSSDDYLPSVMTCANYLKLPEYSSEALMKRRLLQAVSEGAGEFHLS</sequence>
<name>A0ACC2W6N1_9TREE</name>